<evidence type="ECO:0000256" key="1">
    <source>
        <dbReference type="SAM" id="MobiDB-lite"/>
    </source>
</evidence>
<proteinExistence type="predicted"/>
<keyword evidence="2" id="KW-0812">Transmembrane</keyword>
<feature type="compositionally biased region" description="Low complexity" evidence="1">
    <location>
        <begin position="109"/>
        <end position="133"/>
    </location>
</feature>
<evidence type="ECO:0000313" key="4">
    <source>
        <dbReference type="Proteomes" id="UP000017559"/>
    </source>
</evidence>
<feature type="transmembrane region" description="Helical" evidence="2">
    <location>
        <begin position="365"/>
        <end position="386"/>
    </location>
</feature>
<feature type="transmembrane region" description="Helical" evidence="2">
    <location>
        <begin position="539"/>
        <end position="560"/>
    </location>
</feature>
<dbReference type="EMBL" id="AWSO01000126">
    <property type="protein sequence ID" value="ESK94587.1"/>
    <property type="molecule type" value="Genomic_DNA"/>
</dbReference>
<dbReference type="Proteomes" id="UP000017559">
    <property type="component" value="Unassembled WGS sequence"/>
</dbReference>
<feature type="region of interest" description="Disordered" evidence="1">
    <location>
        <begin position="77"/>
        <end position="139"/>
    </location>
</feature>
<feature type="region of interest" description="Disordered" evidence="1">
    <location>
        <begin position="453"/>
        <end position="478"/>
    </location>
</feature>
<feature type="region of interest" description="Disordered" evidence="1">
    <location>
        <begin position="158"/>
        <end position="262"/>
    </location>
</feature>
<feature type="transmembrane region" description="Helical" evidence="2">
    <location>
        <begin position="505"/>
        <end position="524"/>
    </location>
</feature>
<dbReference type="STRING" id="1381753.V2XLH2"/>
<dbReference type="HOGENOM" id="CLU_033747_0_0_1"/>
<feature type="compositionally biased region" description="Polar residues" evidence="1">
    <location>
        <begin position="241"/>
        <end position="252"/>
    </location>
</feature>
<name>V2XLH2_MONRO</name>
<organism evidence="3 4">
    <name type="scientific">Moniliophthora roreri (strain MCA 2997)</name>
    <name type="common">Cocoa frosty pod rot fungus</name>
    <name type="synonym">Crinipellis roreri</name>
    <dbReference type="NCBI Taxonomy" id="1381753"/>
    <lineage>
        <taxon>Eukaryota</taxon>
        <taxon>Fungi</taxon>
        <taxon>Dikarya</taxon>
        <taxon>Basidiomycota</taxon>
        <taxon>Agaricomycotina</taxon>
        <taxon>Agaricomycetes</taxon>
        <taxon>Agaricomycetidae</taxon>
        <taxon>Agaricales</taxon>
        <taxon>Marasmiineae</taxon>
        <taxon>Marasmiaceae</taxon>
        <taxon>Moniliophthora</taxon>
    </lineage>
</organism>
<comment type="caution">
    <text evidence="3">The sequence shown here is derived from an EMBL/GenBank/DDBJ whole genome shotgun (WGS) entry which is preliminary data.</text>
</comment>
<feature type="region of interest" description="Disordered" evidence="1">
    <location>
        <begin position="1"/>
        <end position="65"/>
    </location>
</feature>
<keyword evidence="2" id="KW-0472">Membrane</keyword>
<keyword evidence="2" id="KW-1133">Transmembrane helix</keyword>
<dbReference type="KEGG" id="mrr:Moror_1026"/>
<feature type="transmembrane region" description="Helical" evidence="2">
    <location>
        <begin position="325"/>
        <end position="345"/>
    </location>
</feature>
<evidence type="ECO:0000313" key="3">
    <source>
        <dbReference type="EMBL" id="ESK94587.1"/>
    </source>
</evidence>
<accession>V2XLH2</accession>
<keyword evidence="4" id="KW-1185">Reference proteome</keyword>
<sequence>MYSPHHLDSPPPPTQFRRPWSPDPNDPLPSLSRNHIPDHNEDYDFDFEYSRYPQRQQRREPSDVSVEALDLADYARTLTRPQRTAQGLVPDNMLDALHPPTLYRGDTLSSSSRASSSRQRPFSLPPQSRSSLRSPERDDRELDISHFPVWSRNWYSSSNRSQQEDVYSPLPRSQFDSVRPGPKKNAQSNPFDPTYTFNSLRNSSHNSWDRDPFPTNSRSRTSFPDYPPPPLSSHGHDLPWSRNSPEPPSYSSYRGDRQIDPETKEERIRMLEREFAPQEDLRPSNSKGVYQDDSGELVDHAGNLIVGSVDRFGNLVTTGPKKRTFLRFMQMVLAAMAAIPAIYAALAIRPTQKDNPPPKGTAQAYVLYVVGVLTLVGLVGLGLFSCCCRRRKGKKGGAGMAEGGMGGMMVLPVMQGLAGGKKKKKYRKGKMGAPPGQDVQVNLIVDPTMFGGSRRDEQEEEEESLMPGSYGQQPKRKKPKRRSVFVGLAMEQDWMRARSWLKKMTALDVFGVIVWGAVFVFLVMGKKCPVGDFDGWCNAWNASVAGACLLCVAFSINVFFDVKDLHASKQSPRTRSY</sequence>
<dbReference type="AlphaFoldDB" id="V2XLH2"/>
<feature type="compositionally biased region" description="Polar residues" evidence="1">
    <location>
        <begin position="185"/>
        <end position="206"/>
    </location>
</feature>
<reference evidence="3 4" key="1">
    <citation type="journal article" date="2014" name="BMC Genomics">
        <title>Genome and secretome analysis of the hemibiotrophic fungal pathogen, Moniliophthora roreri, which causes frosty pod rot disease of cacao: mechanisms of the biotrophic and necrotrophic phases.</title>
        <authorList>
            <person name="Meinhardt L.W."/>
            <person name="Costa G.G.L."/>
            <person name="Thomazella D.P.T."/>
            <person name="Teixeira P.J.P.L."/>
            <person name="Carazzolle M.F."/>
            <person name="Schuster S.C."/>
            <person name="Carlson J.E."/>
            <person name="Guiltinan M.J."/>
            <person name="Mieczkowski P."/>
            <person name="Farmer A."/>
            <person name="Ramaraj T."/>
            <person name="Crozier J."/>
            <person name="Davis R.E."/>
            <person name="Shao J."/>
            <person name="Melnick R.L."/>
            <person name="Pereira G.A.G."/>
            <person name="Bailey B.A."/>
        </authorList>
    </citation>
    <scope>NUCLEOTIDE SEQUENCE [LARGE SCALE GENOMIC DNA]</scope>
    <source>
        <strain evidence="3 4">MCA 2997</strain>
    </source>
</reference>
<protein>
    <submittedName>
        <fullName evidence="3">Uncharacterized protein</fullName>
    </submittedName>
</protein>
<dbReference type="OrthoDB" id="3253553at2759"/>
<evidence type="ECO:0000256" key="2">
    <source>
        <dbReference type="SAM" id="Phobius"/>
    </source>
</evidence>
<gene>
    <name evidence="3" type="ORF">Moror_1026</name>
</gene>